<feature type="domain" description="CobW C-terminal" evidence="6">
    <location>
        <begin position="219"/>
        <end position="307"/>
    </location>
</feature>
<dbReference type="SUPFAM" id="SSF90002">
    <property type="entry name" value="Hypothetical protein YjiA, C-terminal domain"/>
    <property type="match status" value="1"/>
</dbReference>
<dbReference type="SMART" id="SM00833">
    <property type="entry name" value="CobW_C"/>
    <property type="match status" value="1"/>
</dbReference>
<name>A0ABW1I6D2_9PSEU</name>
<evidence type="ECO:0000256" key="3">
    <source>
        <dbReference type="ARBA" id="ARBA00023186"/>
    </source>
</evidence>
<organism evidence="7 8">
    <name type="scientific">Pseudonocardia lutea</name>
    <dbReference type="NCBI Taxonomy" id="2172015"/>
    <lineage>
        <taxon>Bacteria</taxon>
        <taxon>Bacillati</taxon>
        <taxon>Actinomycetota</taxon>
        <taxon>Actinomycetes</taxon>
        <taxon>Pseudonocardiales</taxon>
        <taxon>Pseudonocardiaceae</taxon>
        <taxon>Pseudonocardia</taxon>
    </lineage>
</organism>
<dbReference type="EMBL" id="JBHSQK010000013">
    <property type="protein sequence ID" value="MFC5948264.1"/>
    <property type="molecule type" value="Genomic_DNA"/>
</dbReference>
<evidence type="ECO:0000256" key="5">
    <source>
        <dbReference type="ARBA" id="ARBA00049117"/>
    </source>
</evidence>
<dbReference type="Gene3D" id="3.30.1220.10">
    <property type="entry name" value="CobW-like, C-terminal domain"/>
    <property type="match status" value="1"/>
</dbReference>
<gene>
    <name evidence="7" type="ORF">ACFQH9_08245</name>
</gene>
<keyword evidence="8" id="KW-1185">Reference proteome</keyword>
<protein>
    <submittedName>
        <fullName evidence="7">CobW family GTP-binding protein</fullName>
    </submittedName>
</protein>
<dbReference type="PANTHER" id="PTHR13748:SF62">
    <property type="entry name" value="COBW DOMAIN-CONTAINING PROTEIN"/>
    <property type="match status" value="1"/>
</dbReference>
<dbReference type="PANTHER" id="PTHR13748">
    <property type="entry name" value="COBW-RELATED"/>
    <property type="match status" value="1"/>
</dbReference>
<sequence length="316" mass="33923">MIEAVLVSGFLGAGKTTWLAHHLRTTTEEVDLVVVNDFADEGVDHLLLRDAAAQVNARIASVVGGCACCERLDELRAVLLDAVNRAHATDARAAGRVLIETSGLAEPHEIVRMIDDEPVLRTNLALRTLVIVVDGLDGRRLLRHRATVRAQVALADRIVLTRADLAHEEELAELAATVRRLNSSAEVVAAGLGHERPVTPVAPPVPDTFDDAEAAGPEPRSWSIELEPGTSWAEYALWLDAVCRAHPQRLLRSKGRVPTANGPLLVQSMGAEIARPVPADGHAGTSMVFILDGLAPDLLERSLRTFVPSAFAAHRG</sequence>
<dbReference type="InterPro" id="IPR051316">
    <property type="entry name" value="Zinc-reg_GTPase_activator"/>
</dbReference>
<dbReference type="Gene3D" id="3.40.50.300">
    <property type="entry name" value="P-loop containing nucleotide triphosphate hydrolases"/>
    <property type="match status" value="1"/>
</dbReference>
<evidence type="ECO:0000259" key="6">
    <source>
        <dbReference type="SMART" id="SM00833"/>
    </source>
</evidence>
<evidence type="ECO:0000256" key="1">
    <source>
        <dbReference type="ARBA" id="ARBA00022741"/>
    </source>
</evidence>
<evidence type="ECO:0000313" key="7">
    <source>
        <dbReference type="EMBL" id="MFC5948264.1"/>
    </source>
</evidence>
<dbReference type="InterPro" id="IPR036627">
    <property type="entry name" value="CobW-likC_sf"/>
</dbReference>
<reference evidence="8" key="1">
    <citation type="journal article" date="2019" name="Int. J. Syst. Evol. Microbiol.">
        <title>The Global Catalogue of Microorganisms (GCM) 10K type strain sequencing project: providing services to taxonomists for standard genome sequencing and annotation.</title>
        <authorList>
            <consortium name="The Broad Institute Genomics Platform"/>
            <consortium name="The Broad Institute Genome Sequencing Center for Infectious Disease"/>
            <person name="Wu L."/>
            <person name="Ma J."/>
        </authorList>
    </citation>
    <scope>NUCLEOTIDE SEQUENCE [LARGE SCALE GENOMIC DNA]</scope>
    <source>
        <strain evidence="8">CGMCC 4.7397</strain>
    </source>
</reference>
<dbReference type="RefSeq" id="WP_379565325.1">
    <property type="nucleotide sequence ID" value="NZ_JBHSQK010000013.1"/>
</dbReference>
<comment type="catalytic activity">
    <reaction evidence="5">
        <text>GTP + H2O = GDP + phosphate + H(+)</text>
        <dbReference type="Rhea" id="RHEA:19669"/>
        <dbReference type="ChEBI" id="CHEBI:15377"/>
        <dbReference type="ChEBI" id="CHEBI:15378"/>
        <dbReference type="ChEBI" id="CHEBI:37565"/>
        <dbReference type="ChEBI" id="CHEBI:43474"/>
        <dbReference type="ChEBI" id="CHEBI:58189"/>
    </reaction>
    <physiologicalReaction direction="left-to-right" evidence="5">
        <dbReference type="Rhea" id="RHEA:19670"/>
    </physiologicalReaction>
</comment>
<keyword evidence="2" id="KW-0378">Hydrolase</keyword>
<evidence type="ECO:0000256" key="4">
    <source>
        <dbReference type="ARBA" id="ARBA00034320"/>
    </source>
</evidence>
<keyword evidence="1" id="KW-0547">Nucleotide-binding</keyword>
<dbReference type="InterPro" id="IPR011629">
    <property type="entry name" value="CobW-like_C"/>
</dbReference>
<proteinExistence type="inferred from homology"/>
<dbReference type="Pfam" id="PF07683">
    <property type="entry name" value="CobW_C"/>
    <property type="match status" value="1"/>
</dbReference>
<accession>A0ABW1I6D2</accession>
<dbReference type="InterPro" id="IPR003495">
    <property type="entry name" value="CobW/HypB/UreG_nucleotide-bd"/>
</dbReference>
<comment type="similarity">
    <text evidence="4">Belongs to the SIMIBI class G3E GTPase family. ZNG1 subfamily.</text>
</comment>
<keyword evidence="3" id="KW-0143">Chaperone</keyword>
<evidence type="ECO:0000256" key="2">
    <source>
        <dbReference type="ARBA" id="ARBA00022801"/>
    </source>
</evidence>
<comment type="caution">
    <text evidence="7">The sequence shown here is derived from an EMBL/GenBank/DDBJ whole genome shotgun (WGS) entry which is preliminary data.</text>
</comment>
<dbReference type="InterPro" id="IPR027417">
    <property type="entry name" value="P-loop_NTPase"/>
</dbReference>
<dbReference type="Pfam" id="PF02492">
    <property type="entry name" value="cobW"/>
    <property type="match status" value="1"/>
</dbReference>
<dbReference type="Proteomes" id="UP001596119">
    <property type="component" value="Unassembled WGS sequence"/>
</dbReference>
<dbReference type="SUPFAM" id="SSF52540">
    <property type="entry name" value="P-loop containing nucleoside triphosphate hydrolases"/>
    <property type="match status" value="1"/>
</dbReference>
<evidence type="ECO:0000313" key="8">
    <source>
        <dbReference type="Proteomes" id="UP001596119"/>
    </source>
</evidence>